<evidence type="ECO:0000256" key="9">
    <source>
        <dbReference type="ARBA" id="ARBA00023237"/>
    </source>
</evidence>
<feature type="signal peptide" evidence="13">
    <location>
        <begin position="1"/>
        <end position="25"/>
    </location>
</feature>
<dbReference type="PROSITE" id="PS52016">
    <property type="entry name" value="TONB_DEPENDENT_REC_3"/>
    <property type="match status" value="1"/>
</dbReference>
<feature type="region of interest" description="Disordered" evidence="12">
    <location>
        <begin position="250"/>
        <end position="274"/>
    </location>
</feature>
<keyword evidence="2 10" id="KW-0813">Transport</keyword>
<evidence type="ECO:0000313" key="16">
    <source>
        <dbReference type="EMBL" id="KYO57933.1"/>
    </source>
</evidence>
<dbReference type="InterPro" id="IPR036942">
    <property type="entry name" value="Beta-barrel_TonB_sf"/>
</dbReference>
<dbReference type="PANTHER" id="PTHR30069:SF53">
    <property type="entry name" value="COLICIN I RECEPTOR-RELATED"/>
    <property type="match status" value="1"/>
</dbReference>
<name>A0A162M3D5_9PROT</name>
<dbReference type="RefSeq" id="WP_062761008.1">
    <property type="nucleotide sequence ID" value="NZ_CP121045.1"/>
</dbReference>
<evidence type="ECO:0000256" key="2">
    <source>
        <dbReference type="ARBA" id="ARBA00022448"/>
    </source>
</evidence>
<accession>A0A162M3D5</accession>
<comment type="subcellular location">
    <subcellularLocation>
        <location evidence="1 10">Cell outer membrane</location>
        <topology evidence="1 10">Multi-pass membrane protein</topology>
    </subcellularLocation>
</comment>
<dbReference type="InterPro" id="IPR012910">
    <property type="entry name" value="Plug_dom"/>
</dbReference>
<dbReference type="InterPro" id="IPR000531">
    <property type="entry name" value="Beta-barrel_TonB"/>
</dbReference>
<comment type="caution">
    <text evidence="16">The sequence shown here is derived from an EMBL/GenBank/DDBJ whole genome shotgun (WGS) entry which is preliminary data.</text>
</comment>
<dbReference type="GO" id="GO:0015889">
    <property type="term" value="P:cobalamin transport"/>
    <property type="evidence" value="ECO:0007669"/>
    <property type="project" value="TreeGrafter"/>
</dbReference>
<keyword evidence="7 11" id="KW-0798">TonB box</keyword>
<evidence type="ECO:0000259" key="14">
    <source>
        <dbReference type="Pfam" id="PF00593"/>
    </source>
</evidence>
<feature type="chain" id="PRO_5007837234" description="TonB-dependent receptor" evidence="13">
    <location>
        <begin position="26"/>
        <end position="631"/>
    </location>
</feature>
<keyword evidence="5 13" id="KW-0732">Signal</keyword>
<feature type="domain" description="TonB-dependent receptor plug" evidence="15">
    <location>
        <begin position="50"/>
        <end position="156"/>
    </location>
</feature>
<dbReference type="GO" id="GO:0006811">
    <property type="term" value="P:monoatomic ion transport"/>
    <property type="evidence" value="ECO:0007669"/>
    <property type="project" value="UniProtKB-KW"/>
</dbReference>
<keyword evidence="9 10" id="KW-0998">Cell outer membrane</keyword>
<evidence type="ECO:0000313" key="17">
    <source>
        <dbReference type="Proteomes" id="UP000075787"/>
    </source>
</evidence>
<dbReference type="EMBL" id="LPZR01000001">
    <property type="protein sequence ID" value="KYO57933.1"/>
    <property type="molecule type" value="Genomic_DNA"/>
</dbReference>
<dbReference type="Pfam" id="PF07715">
    <property type="entry name" value="Plug"/>
    <property type="match status" value="1"/>
</dbReference>
<dbReference type="Proteomes" id="UP000075787">
    <property type="component" value="Unassembled WGS sequence"/>
</dbReference>
<dbReference type="AlphaFoldDB" id="A0A162M3D5"/>
<feature type="domain" description="TonB-dependent receptor-like beta-barrel" evidence="14">
    <location>
        <begin position="222"/>
        <end position="605"/>
    </location>
</feature>
<dbReference type="GO" id="GO:0009279">
    <property type="term" value="C:cell outer membrane"/>
    <property type="evidence" value="ECO:0007669"/>
    <property type="project" value="UniProtKB-SubCell"/>
</dbReference>
<evidence type="ECO:0000256" key="8">
    <source>
        <dbReference type="ARBA" id="ARBA00023136"/>
    </source>
</evidence>
<evidence type="ECO:0000256" key="7">
    <source>
        <dbReference type="ARBA" id="ARBA00023077"/>
    </source>
</evidence>
<comment type="similarity">
    <text evidence="10 11">Belongs to the TonB-dependent receptor family.</text>
</comment>
<keyword evidence="4 10" id="KW-0812">Transmembrane</keyword>
<dbReference type="GeneID" id="97242211"/>
<keyword evidence="8 10" id="KW-0472">Membrane</keyword>
<dbReference type="Gene3D" id="2.170.130.10">
    <property type="entry name" value="TonB-dependent receptor, plug domain"/>
    <property type="match status" value="1"/>
</dbReference>
<dbReference type="OrthoDB" id="9760333at2"/>
<evidence type="ECO:0000256" key="1">
    <source>
        <dbReference type="ARBA" id="ARBA00004571"/>
    </source>
</evidence>
<dbReference type="PANTHER" id="PTHR30069">
    <property type="entry name" value="TONB-DEPENDENT OUTER MEMBRANE RECEPTOR"/>
    <property type="match status" value="1"/>
</dbReference>
<evidence type="ECO:0000259" key="15">
    <source>
        <dbReference type="Pfam" id="PF07715"/>
    </source>
</evidence>
<gene>
    <name evidence="16" type="ORF">AUP44_00405</name>
</gene>
<organism evidence="16 17">
    <name type="scientific">Tistrella mobilis</name>
    <dbReference type="NCBI Taxonomy" id="171437"/>
    <lineage>
        <taxon>Bacteria</taxon>
        <taxon>Pseudomonadati</taxon>
        <taxon>Pseudomonadota</taxon>
        <taxon>Alphaproteobacteria</taxon>
        <taxon>Geminicoccales</taxon>
        <taxon>Geminicoccaceae</taxon>
        <taxon>Tistrella</taxon>
    </lineage>
</organism>
<evidence type="ECO:0000256" key="12">
    <source>
        <dbReference type="SAM" id="MobiDB-lite"/>
    </source>
</evidence>
<evidence type="ECO:0000256" key="10">
    <source>
        <dbReference type="PROSITE-ProRule" id="PRU01360"/>
    </source>
</evidence>
<keyword evidence="6" id="KW-0406">Ion transport</keyword>
<sequence length="631" mass="67237">MTAAVRLFLLGTALAATTGAAPAFADDEKTRQTLTPLVVTATRTAVDPATVGSSVTVIDGEELRRAGTVFVVDALRRAPGVSFSRTGGPGAATNLRLRGTDDSQTKILIDGVEVNDPASASGAFDLGRLLADDVDRIEVLRGPQSALYGADAMGGVVNIVTRRGLRNGGTGVEGDASAEYGAYRSRRHSAALRGAGEGWDGAVSIVDFRTEGFSRLEGGREDDGFTGTQIGLSGGLTLSDQFAIEATGTAARTSADFDPSRKPEAPGENEADSLSGRVTAIATLFDGRVENRTTLSGSRLDRSSKDPTSSFSVRTDFDGRRTGIENQTDITVDGHDDVATIGLSREHEAASIGDAKAAGDPVINTLSADADTTAIFGQYRAGLWDQLYLTAGVRRDDHSAFGAHTTWRFTGAWIVPGTGTTLRGSWGTGSKAPSLYQLYHPTYGDADLEVEKSRGWDIGIEQRLVDDALTLGLTWFRNDIRNMLSFDSAASRYRNTARARTEGLEATAKAVPADWLTLQAAYTYLETTDLETGTALPRRPRHTLFAAADVYPLDGTRIGIEASHVGAQVNSASRPTKIRRYTIMGINGDHRLTDAVTAYARLDNVFDVDYQEVDGYATPGRSLYLGLRVAF</sequence>
<evidence type="ECO:0000256" key="11">
    <source>
        <dbReference type="RuleBase" id="RU003357"/>
    </source>
</evidence>
<dbReference type="InterPro" id="IPR037066">
    <property type="entry name" value="Plug_dom_sf"/>
</dbReference>
<dbReference type="InterPro" id="IPR039426">
    <property type="entry name" value="TonB-dep_rcpt-like"/>
</dbReference>
<evidence type="ECO:0008006" key="18">
    <source>
        <dbReference type="Google" id="ProtNLM"/>
    </source>
</evidence>
<evidence type="ECO:0000256" key="4">
    <source>
        <dbReference type="ARBA" id="ARBA00022692"/>
    </source>
</evidence>
<evidence type="ECO:0000256" key="13">
    <source>
        <dbReference type="SAM" id="SignalP"/>
    </source>
</evidence>
<evidence type="ECO:0000256" key="5">
    <source>
        <dbReference type="ARBA" id="ARBA00022729"/>
    </source>
</evidence>
<reference evidence="16 17" key="1">
    <citation type="submission" date="2015-12" db="EMBL/GenBank/DDBJ databases">
        <title>Genome sequence of Tistrella mobilis MCCC 1A02139.</title>
        <authorList>
            <person name="Lu L."/>
            <person name="Lai Q."/>
            <person name="Shao Z."/>
            <person name="Qian P."/>
        </authorList>
    </citation>
    <scope>NUCLEOTIDE SEQUENCE [LARGE SCALE GENOMIC DNA]</scope>
    <source>
        <strain evidence="16 17">MCCC 1A02139</strain>
    </source>
</reference>
<evidence type="ECO:0000256" key="3">
    <source>
        <dbReference type="ARBA" id="ARBA00022452"/>
    </source>
</evidence>
<feature type="region of interest" description="Disordered" evidence="12">
    <location>
        <begin position="296"/>
        <end position="316"/>
    </location>
</feature>
<proteinExistence type="inferred from homology"/>
<dbReference type="Gene3D" id="2.40.170.20">
    <property type="entry name" value="TonB-dependent receptor, beta-barrel domain"/>
    <property type="match status" value="1"/>
</dbReference>
<protein>
    <recommendedName>
        <fullName evidence="18">TonB-dependent receptor</fullName>
    </recommendedName>
</protein>
<dbReference type="CDD" id="cd01347">
    <property type="entry name" value="ligand_gated_channel"/>
    <property type="match status" value="1"/>
</dbReference>
<keyword evidence="3 10" id="KW-1134">Transmembrane beta strand</keyword>
<evidence type="ECO:0000256" key="6">
    <source>
        <dbReference type="ARBA" id="ARBA00023065"/>
    </source>
</evidence>
<dbReference type="Pfam" id="PF00593">
    <property type="entry name" value="TonB_dep_Rec_b-barrel"/>
    <property type="match status" value="1"/>
</dbReference>
<dbReference type="SUPFAM" id="SSF56935">
    <property type="entry name" value="Porins"/>
    <property type="match status" value="1"/>
</dbReference>